<feature type="compositionally biased region" description="Low complexity" evidence="2">
    <location>
        <begin position="567"/>
        <end position="583"/>
    </location>
</feature>
<feature type="coiled-coil region" evidence="1">
    <location>
        <begin position="329"/>
        <end position="360"/>
    </location>
</feature>
<gene>
    <name evidence="5" type="ORF">VPNG_01773</name>
</gene>
<dbReference type="InterPro" id="IPR046464">
    <property type="entry name" value="SWI-SNF_Ssr4_C"/>
</dbReference>
<dbReference type="GO" id="GO:0006338">
    <property type="term" value="P:chromatin remodeling"/>
    <property type="evidence" value="ECO:0007669"/>
    <property type="project" value="InterPro"/>
</dbReference>
<dbReference type="Pfam" id="PF08549">
    <property type="entry name" value="SWI-SNF_Ssr4_N"/>
    <property type="match status" value="1"/>
</dbReference>
<dbReference type="STRING" id="1230097.A0A423XJ56"/>
<evidence type="ECO:0000313" key="5">
    <source>
        <dbReference type="EMBL" id="ROW16310.1"/>
    </source>
</evidence>
<evidence type="ECO:0000259" key="4">
    <source>
        <dbReference type="Pfam" id="PF20497"/>
    </source>
</evidence>
<organism evidence="5 6">
    <name type="scientific">Cytospora leucostoma</name>
    <dbReference type="NCBI Taxonomy" id="1230097"/>
    <lineage>
        <taxon>Eukaryota</taxon>
        <taxon>Fungi</taxon>
        <taxon>Dikarya</taxon>
        <taxon>Ascomycota</taxon>
        <taxon>Pezizomycotina</taxon>
        <taxon>Sordariomycetes</taxon>
        <taxon>Sordariomycetidae</taxon>
        <taxon>Diaporthales</taxon>
        <taxon>Cytosporaceae</taxon>
        <taxon>Cytospora</taxon>
    </lineage>
</organism>
<evidence type="ECO:0000259" key="3">
    <source>
        <dbReference type="Pfam" id="PF08549"/>
    </source>
</evidence>
<dbReference type="Proteomes" id="UP000285146">
    <property type="component" value="Unassembled WGS sequence"/>
</dbReference>
<dbReference type="EMBL" id="LKEB01000006">
    <property type="protein sequence ID" value="ROW16310.1"/>
    <property type="molecule type" value="Genomic_DNA"/>
</dbReference>
<feature type="region of interest" description="Disordered" evidence="2">
    <location>
        <begin position="453"/>
        <end position="659"/>
    </location>
</feature>
<evidence type="ECO:0000256" key="2">
    <source>
        <dbReference type="SAM" id="MobiDB-lite"/>
    </source>
</evidence>
<protein>
    <submittedName>
        <fullName evidence="5">Uncharacterized protein</fullName>
    </submittedName>
</protein>
<name>A0A423XJ56_9PEZI</name>
<feature type="domain" description="SWI/SNF and RSC complexes subunit Ssr4 N-terminal" evidence="3">
    <location>
        <begin position="2"/>
        <end position="187"/>
    </location>
</feature>
<dbReference type="InterPro" id="IPR013859">
    <property type="entry name" value="Ssr4_N"/>
</dbReference>
<evidence type="ECO:0000256" key="1">
    <source>
        <dbReference type="SAM" id="Coils"/>
    </source>
</evidence>
<feature type="domain" description="SWI/SNF and RSC complexes subunit Ssr4 C-terminal" evidence="4">
    <location>
        <begin position="235"/>
        <end position="646"/>
    </location>
</feature>
<proteinExistence type="predicted"/>
<dbReference type="InParanoid" id="A0A423XJ56"/>
<feature type="compositionally biased region" description="Polar residues" evidence="2">
    <location>
        <begin position="491"/>
        <end position="533"/>
    </location>
</feature>
<keyword evidence="1" id="KW-0175">Coiled coil</keyword>
<sequence length="659" mass="71068">MANISPPDVTKWLLNAPKIARDTAPFFWTYLDAPADGTIMLTWQPLSRMETNFATDGYIWAQPETYYQQDVGNGLVLEMFLQRAGYRQGEQFAAHSRRRFRLVPKQPIHAAPQPDASLWIVHYGPNEPQERVPANMIPIDPRTQSILQARMQLQRGGQIARKEFMLADRLNWPTINPPRDGRGHPMMAQPPHARTIPQPMAYPPQPPVPNKRARTAAAHAAQQQIIGASHFSLYDEEDDTYQGDIFDRMTPRDISMARYARNHEWMEEVLGSAYRIGQITPADLGLGLQGDLASLTQGIFEPSGVDAHKKPPTKPVVGHLDPKLADEFRTRVSDKIENDKAEMERMRAQHEKLMDRFRSNSILNRSEKELRVAVDETGPEIWRLEGKEEGEGEGASGWNGNSHRKVDDIVAEVESALGRHIAVVSDVKRIQDGGYQEPAPEPEALPVPPAVLHAANSGAPSELSRQPSQSGSHNSGVIVGESDVDMGGTAAGSTDQVQGGTSTTLTPQVPLSTPANLVTPQLQDEQAPAQGSASEDVVMQDSGQAKDKNTAPDQGTGSGDWVVVPKGGVSPGASASAAPAAPVIDSAQAPVPEGKPGDNDFGSLGDINSAGEALDQQAADDTPGDFGDIGMEDSAFGEAMYGAGESQNSAGNTPAEGTL</sequence>
<comment type="caution">
    <text evidence="5">The sequence shown here is derived from an EMBL/GenBank/DDBJ whole genome shotgun (WGS) entry which is preliminary data.</text>
</comment>
<dbReference type="OrthoDB" id="5321006at2759"/>
<reference evidence="5 6" key="1">
    <citation type="submission" date="2015-09" db="EMBL/GenBank/DDBJ databases">
        <title>Host preference determinants of Valsa canker pathogens revealed by comparative genomics.</title>
        <authorList>
            <person name="Yin Z."/>
            <person name="Huang L."/>
        </authorList>
    </citation>
    <scope>NUCLEOTIDE SEQUENCE [LARGE SCALE GENOMIC DNA]</scope>
    <source>
        <strain evidence="5 6">SXYLt</strain>
    </source>
</reference>
<dbReference type="AlphaFoldDB" id="A0A423XJ56"/>
<evidence type="ECO:0000313" key="6">
    <source>
        <dbReference type="Proteomes" id="UP000285146"/>
    </source>
</evidence>
<accession>A0A423XJ56</accession>
<feature type="compositionally biased region" description="Polar residues" evidence="2">
    <location>
        <begin position="463"/>
        <end position="475"/>
    </location>
</feature>
<keyword evidence="6" id="KW-1185">Reference proteome</keyword>
<dbReference type="Pfam" id="PF20497">
    <property type="entry name" value="SWI-SNF_Ssr4_C"/>
    <property type="match status" value="1"/>
</dbReference>